<name>A0A5J5TC27_GOSBA</name>
<keyword evidence="2" id="KW-1185">Reference proteome</keyword>
<organism evidence="1 2">
    <name type="scientific">Gossypium barbadense</name>
    <name type="common">Sea Island cotton</name>
    <name type="synonym">Hibiscus barbadensis</name>
    <dbReference type="NCBI Taxonomy" id="3634"/>
    <lineage>
        <taxon>Eukaryota</taxon>
        <taxon>Viridiplantae</taxon>
        <taxon>Streptophyta</taxon>
        <taxon>Embryophyta</taxon>
        <taxon>Tracheophyta</taxon>
        <taxon>Spermatophyta</taxon>
        <taxon>Magnoliopsida</taxon>
        <taxon>eudicotyledons</taxon>
        <taxon>Gunneridae</taxon>
        <taxon>Pentapetalae</taxon>
        <taxon>rosids</taxon>
        <taxon>malvids</taxon>
        <taxon>Malvales</taxon>
        <taxon>Malvaceae</taxon>
        <taxon>Malvoideae</taxon>
        <taxon>Gossypium</taxon>
    </lineage>
</organism>
<reference evidence="2" key="1">
    <citation type="journal article" date="2020" name="Nat. Genet.">
        <title>Genomic diversifications of five Gossypium allopolyploid species and their impact on cotton improvement.</title>
        <authorList>
            <person name="Chen Z.J."/>
            <person name="Sreedasyam A."/>
            <person name="Ando A."/>
            <person name="Song Q."/>
            <person name="De Santiago L.M."/>
            <person name="Hulse-Kemp A.M."/>
            <person name="Ding M."/>
            <person name="Ye W."/>
            <person name="Kirkbride R.C."/>
            <person name="Jenkins J."/>
            <person name="Plott C."/>
            <person name="Lovell J."/>
            <person name="Lin Y.M."/>
            <person name="Vaughn R."/>
            <person name="Liu B."/>
            <person name="Simpson S."/>
            <person name="Scheffler B.E."/>
            <person name="Wen L."/>
            <person name="Saski C.A."/>
            <person name="Grover C.E."/>
            <person name="Hu G."/>
            <person name="Conover J.L."/>
            <person name="Carlson J.W."/>
            <person name="Shu S."/>
            <person name="Boston L.B."/>
            <person name="Williams M."/>
            <person name="Peterson D.G."/>
            <person name="McGee K."/>
            <person name="Jones D.C."/>
            <person name="Wendel J.F."/>
            <person name="Stelly D.M."/>
            <person name="Grimwood J."/>
            <person name="Schmutz J."/>
        </authorList>
    </citation>
    <scope>NUCLEOTIDE SEQUENCE [LARGE SCALE GENOMIC DNA]</scope>
    <source>
        <strain evidence="2">cv. 3-79</strain>
    </source>
</reference>
<proteinExistence type="predicted"/>
<sequence length="31" mass="3604">MENWDFEASNLFANKENEASASKEKEKIVDE</sequence>
<gene>
    <name evidence="1" type="ORF">ES319_A12G186300v1</name>
</gene>
<dbReference type="Proteomes" id="UP000327439">
    <property type="component" value="Chromosome A12"/>
</dbReference>
<evidence type="ECO:0000313" key="2">
    <source>
        <dbReference type="Proteomes" id="UP000327439"/>
    </source>
</evidence>
<dbReference type="AlphaFoldDB" id="A0A5J5TC27"/>
<dbReference type="EMBL" id="CM018213">
    <property type="protein sequence ID" value="KAB2053405.1"/>
    <property type="molecule type" value="Genomic_DNA"/>
</dbReference>
<accession>A0A5J5TC27</accession>
<protein>
    <submittedName>
        <fullName evidence="1">Uncharacterized protein</fullName>
    </submittedName>
</protein>
<evidence type="ECO:0000313" key="1">
    <source>
        <dbReference type="EMBL" id="KAB2053405.1"/>
    </source>
</evidence>